<evidence type="ECO:0000313" key="2">
    <source>
        <dbReference type="Proteomes" id="UP001476798"/>
    </source>
</evidence>
<dbReference type="EMBL" id="JAHRIO010000071">
    <property type="protein sequence ID" value="MEQ2157461.1"/>
    <property type="molecule type" value="Genomic_DNA"/>
</dbReference>
<dbReference type="Proteomes" id="UP001476798">
    <property type="component" value="Unassembled WGS sequence"/>
</dbReference>
<proteinExistence type="predicted"/>
<organism evidence="1 2">
    <name type="scientific">Goodea atripinnis</name>
    <dbReference type="NCBI Taxonomy" id="208336"/>
    <lineage>
        <taxon>Eukaryota</taxon>
        <taxon>Metazoa</taxon>
        <taxon>Chordata</taxon>
        <taxon>Craniata</taxon>
        <taxon>Vertebrata</taxon>
        <taxon>Euteleostomi</taxon>
        <taxon>Actinopterygii</taxon>
        <taxon>Neopterygii</taxon>
        <taxon>Teleostei</taxon>
        <taxon>Neoteleostei</taxon>
        <taxon>Acanthomorphata</taxon>
        <taxon>Ovalentaria</taxon>
        <taxon>Atherinomorphae</taxon>
        <taxon>Cyprinodontiformes</taxon>
        <taxon>Goodeidae</taxon>
        <taxon>Goodea</taxon>
    </lineage>
</organism>
<keyword evidence="2" id="KW-1185">Reference proteome</keyword>
<sequence>MRCRSGRLTTTRGICAILKECVSCPQSLNPNWVTVESHCSDVRRSAPRETLIHDANQHQHRVKGLEINLNLRSFHCATDAS</sequence>
<accession>A0ABV0MEB3</accession>
<reference evidence="1 2" key="1">
    <citation type="submission" date="2021-06" db="EMBL/GenBank/DDBJ databases">
        <authorList>
            <person name="Palmer J.M."/>
        </authorList>
    </citation>
    <scope>NUCLEOTIDE SEQUENCE [LARGE SCALE GENOMIC DNA]</scope>
    <source>
        <strain evidence="1 2">GA_2019</strain>
        <tissue evidence="1">Muscle</tissue>
    </source>
</reference>
<comment type="caution">
    <text evidence="1">The sequence shown here is derived from an EMBL/GenBank/DDBJ whole genome shotgun (WGS) entry which is preliminary data.</text>
</comment>
<gene>
    <name evidence="1" type="ORF">GOODEAATRI_002101</name>
</gene>
<protein>
    <submittedName>
        <fullName evidence="1">Uncharacterized protein</fullName>
    </submittedName>
</protein>
<name>A0ABV0MEB3_9TELE</name>
<evidence type="ECO:0000313" key="1">
    <source>
        <dbReference type="EMBL" id="MEQ2157461.1"/>
    </source>
</evidence>